<organism evidence="1 2">
    <name type="scientific">Cadophora malorum</name>
    <dbReference type="NCBI Taxonomy" id="108018"/>
    <lineage>
        <taxon>Eukaryota</taxon>
        <taxon>Fungi</taxon>
        <taxon>Dikarya</taxon>
        <taxon>Ascomycota</taxon>
        <taxon>Pezizomycotina</taxon>
        <taxon>Leotiomycetes</taxon>
        <taxon>Helotiales</taxon>
        <taxon>Ploettnerulaceae</taxon>
        <taxon>Cadophora</taxon>
    </lineage>
</organism>
<sequence>MAPSALEQSAKASISVAPNIVPKHAGVQPFFESVSKDGFLQGKSDKAQPWRAHVTGLEHPFDDEKLWLRAPSYATTVATLLEDPSFWLMSLR</sequence>
<accession>A0A8H7W7L0</accession>
<evidence type="ECO:0000313" key="1">
    <source>
        <dbReference type="EMBL" id="KAG4415258.1"/>
    </source>
</evidence>
<gene>
    <name evidence="1" type="ORF">IFR04_011615</name>
</gene>
<dbReference type="AlphaFoldDB" id="A0A8H7W7L0"/>
<dbReference type="EMBL" id="JAFJYH010000229">
    <property type="protein sequence ID" value="KAG4415258.1"/>
    <property type="molecule type" value="Genomic_DNA"/>
</dbReference>
<name>A0A8H7W7L0_9HELO</name>
<keyword evidence="2" id="KW-1185">Reference proteome</keyword>
<protein>
    <submittedName>
        <fullName evidence="1">Uncharacterized protein</fullName>
    </submittedName>
</protein>
<comment type="caution">
    <text evidence="1">The sequence shown here is derived from an EMBL/GenBank/DDBJ whole genome shotgun (WGS) entry which is preliminary data.</text>
</comment>
<dbReference type="Proteomes" id="UP000664132">
    <property type="component" value="Unassembled WGS sequence"/>
</dbReference>
<proteinExistence type="predicted"/>
<evidence type="ECO:0000313" key="2">
    <source>
        <dbReference type="Proteomes" id="UP000664132"/>
    </source>
</evidence>
<reference evidence="1" key="1">
    <citation type="submission" date="2021-02" db="EMBL/GenBank/DDBJ databases">
        <title>Genome sequence Cadophora malorum strain M34.</title>
        <authorList>
            <person name="Stefanovic E."/>
            <person name="Vu D."/>
            <person name="Scully C."/>
            <person name="Dijksterhuis J."/>
            <person name="Roader J."/>
            <person name="Houbraken J."/>
        </authorList>
    </citation>
    <scope>NUCLEOTIDE SEQUENCE</scope>
    <source>
        <strain evidence="1">M34</strain>
    </source>
</reference>